<evidence type="ECO:0000256" key="7">
    <source>
        <dbReference type="RuleBase" id="RU362003"/>
    </source>
</evidence>
<organism evidence="10 11">
    <name type="scientific">Pleurotus ostreatus</name>
    <name type="common">Oyster mushroom</name>
    <name type="synonym">White-rot fungus</name>
    <dbReference type="NCBI Taxonomy" id="5322"/>
    <lineage>
        <taxon>Eukaryota</taxon>
        <taxon>Fungi</taxon>
        <taxon>Dikarya</taxon>
        <taxon>Basidiomycota</taxon>
        <taxon>Agaricomycotina</taxon>
        <taxon>Agaricomycetes</taxon>
        <taxon>Agaricomycetidae</taxon>
        <taxon>Agaricales</taxon>
        <taxon>Pleurotineae</taxon>
        <taxon>Pleurotaceae</taxon>
        <taxon>Pleurotus</taxon>
    </lineage>
</organism>
<dbReference type="NCBIfam" id="TIGR01787">
    <property type="entry name" value="squalene_cyclas"/>
    <property type="match status" value="1"/>
</dbReference>
<feature type="domain" description="Squalene cyclase C-terminal" evidence="8">
    <location>
        <begin position="395"/>
        <end position="726"/>
    </location>
</feature>
<evidence type="ECO:0000259" key="8">
    <source>
        <dbReference type="Pfam" id="PF13243"/>
    </source>
</evidence>
<dbReference type="InterPro" id="IPR032697">
    <property type="entry name" value="SQ_cyclase_N"/>
</dbReference>
<dbReference type="Pfam" id="PF13243">
    <property type="entry name" value="SQHop_cyclase_C"/>
    <property type="match status" value="1"/>
</dbReference>
<evidence type="ECO:0000256" key="6">
    <source>
        <dbReference type="ARBA" id="ARBA00023235"/>
    </source>
</evidence>
<dbReference type="GeneID" id="59380957"/>
<keyword evidence="2" id="KW-0444">Lipid biosynthesis</keyword>
<dbReference type="AlphaFoldDB" id="A0A8H6ZL63"/>
<name>A0A8H6ZL63_PLEOS</name>
<comment type="caution">
    <text evidence="10">The sequence shown here is derived from an EMBL/GenBank/DDBJ whole genome shotgun (WGS) entry which is preliminary data.</text>
</comment>
<dbReference type="OrthoDB" id="21502at2759"/>
<evidence type="ECO:0000313" key="10">
    <source>
        <dbReference type="EMBL" id="KAF7422975.1"/>
    </source>
</evidence>
<reference evidence="10" key="1">
    <citation type="submission" date="2019-07" db="EMBL/GenBank/DDBJ databases">
        <authorList>
            <person name="Palmer J.M."/>
        </authorList>
    </citation>
    <scope>NUCLEOTIDE SEQUENCE</scope>
    <source>
        <strain evidence="10">PC9</strain>
    </source>
</reference>
<sequence>MIDPVISQSPEIPFTDYSRWRLRLGEGGRHTWHYLKAEEEHEEWPQTDIDRYWLGLPLVSSKKLVTIKPAEDAFEAARRGFEFVKHIQAPDGHLPGEYSGPMFLLPGMVIGSYASGQWFEEEERLEMIRYLLNRAHPEDGGWGIHVEGPSTVLGTALNYCALRLLGVDKDHPAAVKARDTLHKLGGAVASPSWGKFWMSVLNVYEWEGNNPIPPELWGVYLELLPDWVPIHPWRWWIHTRAVYIPMSYLYRVQFKVEETPLILSLREASVLRTILVSETNLPQELYTTPYRFIDWPAQRNNIAQIDLYAPHTVALDILNTLLSLTVESCTIPAIQRRALDRVYELICKEDENTCYQDIAPMSKMMQMPSGSTRKTRADFMWVRPDGMCVRGTNGSQLWDTGFAAQAVVETGLADLEENKASTLNILTWIVDSQMTENPKHYESAYRHSTKGAWGFSTKEQNYTLSDCTGEGLKAVLYLQNKWSDSPKLMSDRRIFDSVDLMIGLQNSDGGFASYEKIRGPRILEALNPSEVFGDIMVEFNYPECTTSVITALSVFRKYYPEYRKHDISRVVSKAINFLHKAQRPEGGWFGSWGICFTYATMFALESLALVGETYATSESARRACEFLLDKQMDDGGWGETYKSCETEIYHCHERSQVVQTSWAALALMFAQYPRRKPIARAVKLVMSRQLPDGSWEQEAIEGIFNKTCTITYPNFKLVFTVWMLGLAHKYLQRTDLE</sequence>
<dbReference type="GO" id="GO:0006696">
    <property type="term" value="P:ergosterol biosynthetic process"/>
    <property type="evidence" value="ECO:0007669"/>
    <property type="project" value="TreeGrafter"/>
</dbReference>
<dbReference type="GO" id="GO:0016104">
    <property type="term" value="P:triterpenoid biosynthetic process"/>
    <property type="evidence" value="ECO:0007669"/>
    <property type="project" value="InterPro"/>
</dbReference>
<dbReference type="FunFam" id="1.50.10.20:FF:000003">
    <property type="entry name" value="Terpene cyclase/mutase family member"/>
    <property type="match status" value="1"/>
</dbReference>
<dbReference type="InterPro" id="IPR018333">
    <property type="entry name" value="Squalene_cyclase"/>
</dbReference>
<keyword evidence="11" id="KW-1185">Reference proteome</keyword>
<dbReference type="SFLD" id="SFLDG01016">
    <property type="entry name" value="Prenyltransferase_Like_2"/>
    <property type="match status" value="1"/>
</dbReference>
<dbReference type="EC" id="5.4.99.-" evidence="7"/>
<dbReference type="CDD" id="cd02892">
    <property type="entry name" value="SQCY_1"/>
    <property type="match status" value="1"/>
</dbReference>
<dbReference type="VEuPathDB" id="FungiDB:PC9H_011139"/>
<keyword evidence="6 7" id="KW-0413">Isomerase</keyword>
<dbReference type="GO" id="GO:0000250">
    <property type="term" value="F:lanosterol synthase activity"/>
    <property type="evidence" value="ECO:0007669"/>
    <property type="project" value="UniProtKB-ARBA"/>
</dbReference>
<evidence type="ECO:0000256" key="3">
    <source>
        <dbReference type="ARBA" id="ARBA00022737"/>
    </source>
</evidence>
<comment type="similarity">
    <text evidence="1 7">Belongs to the terpene cyclase/mutase family.</text>
</comment>
<dbReference type="Gene3D" id="6.20.120.20">
    <property type="match status" value="1"/>
</dbReference>
<feature type="domain" description="Squalene cyclase N-terminal" evidence="9">
    <location>
        <begin position="87"/>
        <end position="361"/>
    </location>
</feature>
<dbReference type="SUPFAM" id="SSF48239">
    <property type="entry name" value="Terpenoid cyclases/Protein prenyltransferases"/>
    <property type="match status" value="2"/>
</dbReference>
<keyword evidence="5" id="KW-0443">Lipid metabolism</keyword>
<gene>
    <name evidence="10" type="primary">ERG7_2</name>
    <name evidence="10" type="ORF">PC9H_011139</name>
</gene>
<dbReference type="PANTHER" id="PTHR11764">
    <property type="entry name" value="TERPENE CYCLASE/MUTASE FAMILY MEMBER"/>
    <property type="match status" value="1"/>
</dbReference>
<dbReference type="PANTHER" id="PTHR11764:SF20">
    <property type="entry name" value="LANOSTEROL SYNTHASE"/>
    <property type="match status" value="1"/>
</dbReference>
<dbReference type="FunFam" id="1.50.10.20:FF:000002">
    <property type="entry name" value="Terpene cyclase/mutase family member"/>
    <property type="match status" value="1"/>
</dbReference>
<accession>A0A8H6ZL63</accession>
<evidence type="ECO:0000256" key="2">
    <source>
        <dbReference type="ARBA" id="ARBA00022516"/>
    </source>
</evidence>
<proteinExistence type="inferred from homology"/>
<evidence type="ECO:0000259" key="9">
    <source>
        <dbReference type="Pfam" id="PF13249"/>
    </source>
</evidence>
<evidence type="ECO:0000256" key="5">
    <source>
        <dbReference type="ARBA" id="ARBA00023098"/>
    </source>
</evidence>
<keyword evidence="3" id="KW-0677">Repeat</keyword>
<protein>
    <recommendedName>
        <fullName evidence="7">Terpene cyclase/mutase family member</fullName>
        <ecNumber evidence="7">5.4.99.-</ecNumber>
    </recommendedName>
</protein>
<dbReference type="Proteomes" id="UP000623687">
    <property type="component" value="Unassembled WGS sequence"/>
</dbReference>
<dbReference type="Gene3D" id="1.50.10.20">
    <property type="match status" value="2"/>
</dbReference>
<dbReference type="RefSeq" id="XP_036628007.1">
    <property type="nucleotide sequence ID" value="XM_036780624.1"/>
</dbReference>
<dbReference type="InterPro" id="IPR032696">
    <property type="entry name" value="SQ_cyclase_C"/>
</dbReference>
<evidence type="ECO:0000256" key="1">
    <source>
        <dbReference type="ARBA" id="ARBA00009755"/>
    </source>
</evidence>
<dbReference type="GO" id="GO:0005811">
    <property type="term" value="C:lipid droplet"/>
    <property type="evidence" value="ECO:0007669"/>
    <property type="project" value="InterPro"/>
</dbReference>
<dbReference type="Pfam" id="PF13249">
    <property type="entry name" value="SQHop_cyclase_N"/>
    <property type="match status" value="1"/>
</dbReference>
<evidence type="ECO:0000256" key="4">
    <source>
        <dbReference type="ARBA" id="ARBA00022955"/>
    </source>
</evidence>
<evidence type="ECO:0000313" key="11">
    <source>
        <dbReference type="Proteomes" id="UP000623687"/>
    </source>
</evidence>
<dbReference type="EMBL" id="JACETU010000008">
    <property type="protein sequence ID" value="KAF7422975.1"/>
    <property type="molecule type" value="Genomic_DNA"/>
</dbReference>
<keyword evidence="4" id="KW-0752">Steroid biosynthesis</keyword>
<dbReference type="InterPro" id="IPR008930">
    <property type="entry name" value="Terpenoid_cyclase/PrenylTrfase"/>
</dbReference>